<dbReference type="InterPro" id="IPR001789">
    <property type="entry name" value="Sig_transdc_resp-reg_receiver"/>
</dbReference>
<dbReference type="GO" id="GO:0000160">
    <property type="term" value="P:phosphorelay signal transduction system"/>
    <property type="evidence" value="ECO:0007669"/>
    <property type="project" value="InterPro"/>
</dbReference>
<organism evidence="4 5">
    <name type="scientific">Segatella copri</name>
    <dbReference type="NCBI Taxonomy" id="165179"/>
    <lineage>
        <taxon>Bacteria</taxon>
        <taxon>Pseudomonadati</taxon>
        <taxon>Bacteroidota</taxon>
        <taxon>Bacteroidia</taxon>
        <taxon>Bacteroidales</taxon>
        <taxon>Prevotellaceae</taxon>
        <taxon>Segatella</taxon>
    </lineage>
</organism>
<evidence type="ECO:0000313" key="4">
    <source>
        <dbReference type="EMBL" id="RGX82805.1"/>
    </source>
</evidence>
<keyword evidence="1 2" id="KW-0597">Phosphoprotein</keyword>
<keyword evidence="4" id="KW-0808">Transferase</keyword>
<evidence type="ECO:0000259" key="3">
    <source>
        <dbReference type="PROSITE" id="PS50110"/>
    </source>
</evidence>
<feature type="domain" description="Response regulatory" evidence="3">
    <location>
        <begin position="1"/>
        <end position="95"/>
    </location>
</feature>
<dbReference type="SUPFAM" id="SSF47226">
    <property type="entry name" value="Histidine-containing phosphotransfer domain, HPT domain"/>
    <property type="match status" value="1"/>
</dbReference>
<dbReference type="Gene3D" id="3.40.50.2300">
    <property type="match status" value="1"/>
</dbReference>
<evidence type="ECO:0000313" key="5">
    <source>
        <dbReference type="Proteomes" id="UP000285604"/>
    </source>
</evidence>
<dbReference type="InterPro" id="IPR011006">
    <property type="entry name" value="CheY-like_superfamily"/>
</dbReference>
<reference evidence="4 5" key="1">
    <citation type="submission" date="2018-08" db="EMBL/GenBank/DDBJ databases">
        <title>A genome reference for cultivated species of the human gut microbiota.</title>
        <authorList>
            <person name="Zou Y."/>
            <person name="Xue W."/>
            <person name="Luo G."/>
        </authorList>
    </citation>
    <scope>NUCLEOTIDE SEQUENCE [LARGE SCALE GENOMIC DNA]</scope>
    <source>
        <strain evidence="4 5">OF03-3</strain>
    </source>
</reference>
<dbReference type="GO" id="GO:0016301">
    <property type="term" value="F:kinase activity"/>
    <property type="evidence" value="ECO:0007669"/>
    <property type="project" value="UniProtKB-KW"/>
</dbReference>
<sequence>MVCDTCNNATDLLDMMRKKSYDLLITDLKMAEVNGIEILEMMRMVNVRNSKTIPVVVMTAAPNVSEQELLGAGFVACLFKPMSDKDLINTARKCVNGKIAEKQIDFSMLLTYGNEKETLENFVKEMTDTLGSIRNAAKEENRKKMSDAIHHARSSWMMVQSDESLNHLFDLIEDSTSSDDVINQAVEDVFAHGEAIIKAAQKKIEEVTA</sequence>
<proteinExistence type="predicted"/>
<protein>
    <submittedName>
        <fullName evidence="4">Hybrid sensor histidine kinase/response regulator</fullName>
    </submittedName>
</protein>
<gene>
    <name evidence="4" type="ORF">DXA63_17540</name>
</gene>
<dbReference type="PROSITE" id="PS50110">
    <property type="entry name" value="RESPONSE_REGULATORY"/>
    <property type="match status" value="1"/>
</dbReference>
<dbReference type="InterPro" id="IPR036641">
    <property type="entry name" value="HPT_dom_sf"/>
</dbReference>
<dbReference type="PANTHER" id="PTHR44591">
    <property type="entry name" value="STRESS RESPONSE REGULATOR PROTEIN 1"/>
    <property type="match status" value="1"/>
</dbReference>
<dbReference type="PANTHER" id="PTHR44591:SF21">
    <property type="entry name" value="TWO-COMPONENT RESPONSE REGULATOR"/>
    <property type="match status" value="1"/>
</dbReference>
<evidence type="ECO:0000256" key="2">
    <source>
        <dbReference type="PROSITE-ProRule" id="PRU00169"/>
    </source>
</evidence>
<name>A0AA92UI88_9BACT</name>
<comment type="caution">
    <text evidence="4">The sequence shown here is derived from an EMBL/GenBank/DDBJ whole genome shotgun (WGS) entry which is preliminary data.</text>
</comment>
<dbReference type="Pfam" id="PF00072">
    <property type="entry name" value="Response_reg"/>
    <property type="match status" value="1"/>
</dbReference>
<accession>A0AA92UI88</accession>
<dbReference type="AlphaFoldDB" id="A0AA92UI88"/>
<dbReference type="Proteomes" id="UP000285604">
    <property type="component" value="Unassembled WGS sequence"/>
</dbReference>
<dbReference type="InterPro" id="IPR050595">
    <property type="entry name" value="Bact_response_regulator"/>
</dbReference>
<feature type="modified residue" description="4-aspartylphosphate" evidence="2">
    <location>
        <position position="27"/>
    </location>
</feature>
<dbReference type="SUPFAM" id="SSF52172">
    <property type="entry name" value="CheY-like"/>
    <property type="match status" value="1"/>
</dbReference>
<dbReference type="EMBL" id="QSCI01000273">
    <property type="protein sequence ID" value="RGX82805.1"/>
    <property type="molecule type" value="Genomic_DNA"/>
</dbReference>
<evidence type="ECO:0000256" key="1">
    <source>
        <dbReference type="ARBA" id="ARBA00022553"/>
    </source>
</evidence>
<keyword evidence="4" id="KW-0418">Kinase</keyword>